<keyword evidence="7" id="KW-1185">Reference proteome</keyword>
<evidence type="ECO:0000256" key="4">
    <source>
        <dbReference type="SAM" id="MobiDB-lite"/>
    </source>
</evidence>
<feature type="compositionally biased region" description="Polar residues" evidence="4">
    <location>
        <begin position="296"/>
        <end position="321"/>
    </location>
</feature>
<feature type="region of interest" description="Disordered" evidence="4">
    <location>
        <begin position="168"/>
        <end position="202"/>
    </location>
</feature>
<feature type="compositionally biased region" description="Polar residues" evidence="4">
    <location>
        <begin position="221"/>
        <end position="239"/>
    </location>
</feature>
<dbReference type="GO" id="GO:0005634">
    <property type="term" value="C:nucleus"/>
    <property type="evidence" value="ECO:0007669"/>
    <property type="project" value="UniProtKB-SubCell"/>
</dbReference>
<dbReference type="Gene3D" id="3.30.70.330">
    <property type="match status" value="1"/>
</dbReference>
<accession>A0ABC8T3X7</accession>
<comment type="subcellular location">
    <subcellularLocation>
        <location evidence="1">Nucleus</location>
    </subcellularLocation>
</comment>
<dbReference type="PANTHER" id="PTHR13952:SF9">
    <property type="entry name" value="SERINE_ARGININE REPETITIVE MATRIX PROTEIN 1-LIKE"/>
    <property type="match status" value="1"/>
</dbReference>
<dbReference type="SMART" id="SM00360">
    <property type="entry name" value="RRM"/>
    <property type="match status" value="1"/>
</dbReference>
<sequence>MDVDSPEDGFEEISDLLNEDSSILAGEVELNFVANKEEKAEDYVFDNLASSNEFHLDMTEQGQQEPPLLPSDFRCYEISGCHPQNFRSPLQRGFDHDIDLNETKPVCDPERLQFPSSDNHHQDVTEELCGSYLCTSSFSVQVETVLHDNETGVSAHPLEFLLMEDTNQEEVKDRPASLSHDEKLHEALSETSQNELKKYDFENKEVEEDVPDLQMEELYSSPISQGVNNETMSGDTYYSKNKPAEGTKLEMSHSRMHNHEKNTQLSKSQQTERQLSVSPDTSHCVYQSPRNKKTLTSKQDLQDVSNSSRPQRQKHFSSPETSDLGKEVPSKDHALRDGRQNPASPRGSRQRQTSYHTNGSSVKRVSSSPKNHTLHLNRRGQDRSVSRSPVRRRDSSSVYKSDHRNRSRSRSPDRRDYHRRSPRRYSPRHRSPPSGYHSRRGSPRRRPWSPPHNRSTGVGKPGRNLFVAGFGFMTTERDLERKFSRFGQVRDVRIVRDKRSGDSRGFGFLSLQRDEEADAAIRALDKTEWNGRIVLVEKSKSH</sequence>
<organism evidence="6 7">
    <name type="scientific">Ilex paraguariensis</name>
    <name type="common">yerba mate</name>
    <dbReference type="NCBI Taxonomy" id="185542"/>
    <lineage>
        <taxon>Eukaryota</taxon>
        <taxon>Viridiplantae</taxon>
        <taxon>Streptophyta</taxon>
        <taxon>Embryophyta</taxon>
        <taxon>Tracheophyta</taxon>
        <taxon>Spermatophyta</taxon>
        <taxon>Magnoliopsida</taxon>
        <taxon>eudicotyledons</taxon>
        <taxon>Gunneridae</taxon>
        <taxon>Pentapetalae</taxon>
        <taxon>asterids</taxon>
        <taxon>campanulids</taxon>
        <taxon>Aquifoliales</taxon>
        <taxon>Aquifoliaceae</taxon>
        <taxon>Ilex</taxon>
    </lineage>
</organism>
<dbReference type="AlphaFoldDB" id="A0ABC8T3X7"/>
<feature type="compositionally biased region" description="Basic and acidic residues" evidence="4">
    <location>
        <begin position="323"/>
        <end position="339"/>
    </location>
</feature>
<dbReference type="SUPFAM" id="SSF54928">
    <property type="entry name" value="RNA-binding domain, RBD"/>
    <property type="match status" value="1"/>
</dbReference>
<evidence type="ECO:0000256" key="3">
    <source>
        <dbReference type="PROSITE-ProRule" id="PRU00176"/>
    </source>
</evidence>
<dbReference type="Pfam" id="PF00076">
    <property type="entry name" value="RRM_1"/>
    <property type="match status" value="1"/>
</dbReference>
<evidence type="ECO:0000256" key="1">
    <source>
        <dbReference type="ARBA" id="ARBA00004123"/>
    </source>
</evidence>
<gene>
    <name evidence="6" type="ORF">ILEXP_LOCUS33012</name>
</gene>
<feature type="compositionally biased region" description="Basic residues" evidence="4">
    <location>
        <begin position="417"/>
        <end position="447"/>
    </location>
</feature>
<name>A0ABC8T3X7_9AQUA</name>
<dbReference type="InterPro" id="IPR012677">
    <property type="entry name" value="Nucleotide-bd_a/b_plait_sf"/>
</dbReference>
<feature type="compositionally biased region" description="Basic and acidic residues" evidence="4">
    <location>
        <begin position="379"/>
        <end position="416"/>
    </location>
</feature>
<protein>
    <recommendedName>
        <fullName evidence="5">RRM domain-containing protein</fullName>
    </recommendedName>
</protein>
<dbReference type="PANTHER" id="PTHR13952">
    <property type="entry name" value="U1 SMALL NUCLEAR RIBONUCLEOPROTEIN 70 KD"/>
    <property type="match status" value="1"/>
</dbReference>
<keyword evidence="2" id="KW-0539">Nucleus</keyword>
<dbReference type="FunFam" id="3.30.70.330:FF:000535">
    <property type="entry name" value="Serine/arginine-rich splicing factor SR45a"/>
    <property type="match status" value="1"/>
</dbReference>
<feature type="compositionally biased region" description="Polar residues" evidence="4">
    <location>
        <begin position="350"/>
        <end position="371"/>
    </location>
</feature>
<evidence type="ECO:0000313" key="6">
    <source>
        <dbReference type="EMBL" id="CAK9163943.1"/>
    </source>
</evidence>
<dbReference type="Proteomes" id="UP001642360">
    <property type="component" value="Unassembled WGS sequence"/>
</dbReference>
<dbReference type="InterPro" id="IPR051183">
    <property type="entry name" value="U1_U11-U12_snRNP_70-35kDa"/>
</dbReference>
<evidence type="ECO:0000259" key="5">
    <source>
        <dbReference type="PROSITE" id="PS50102"/>
    </source>
</evidence>
<dbReference type="GO" id="GO:0003723">
    <property type="term" value="F:RNA binding"/>
    <property type="evidence" value="ECO:0007669"/>
    <property type="project" value="UniProtKB-UniRule"/>
</dbReference>
<proteinExistence type="predicted"/>
<evidence type="ECO:0000256" key="2">
    <source>
        <dbReference type="ARBA" id="ARBA00023242"/>
    </source>
</evidence>
<feature type="compositionally biased region" description="Basic and acidic residues" evidence="4">
    <location>
        <begin position="242"/>
        <end position="262"/>
    </location>
</feature>
<dbReference type="EMBL" id="CAUOFW020004114">
    <property type="protein sequence ID" value="CAK9163943.1"/>
    <property type="molecule type" value="Genomic_DNA"/>
</dbReference>
<comment type="caution">
    <text evidence="6">The sequence shown here is derived from an EMBL/GenBank/DDBJ whole genome shotgun (WGS) entry which is preliminary data.</text>
</comment>
<evidence type="ECO:0000313" key="7">
    <source>
        <dbReference type="Proteomes" id="UP001642360"/>
    </source>
</evidence>
<feature type="domain" description="RRM" evidence="5">
    <location>
        <begin position="463"/>
        <end position="541"/>
    </location>
</feature>
<feature type="compositionally biased region" description="Basic and acidic residues" evidence="4">
    <location>
        <begin position="169"/>
        <end position="188"/>
    </location>
</feature>
<feature type="compositionally biased region" description="Polar residues" evidence="4">
    <location>
        <begin position="263"/>
        <end position="289"/>
    </location>
</feature>
<dbReference type="InterPro" id="IPR035979">
    <property type="entry name" value="RBD_domain_sf"/>
</dbReference>
<dbReference type="PROSITE" id="PS50102">
    <property type="entry name" value="RRM"/>
    <property type="match status" value="1"/>
</dbReference>
<dbReference type="InterPro" id="IPR000504">
    <property type="entry name" value="RRM_dom"/>
</dbReference>
<feature type="region of interest" description="Disordered" evidence="4">
    <location>
        <begin position="220"/>
        <end position="462"/>
    </location>
</feature>
<keyword evidence="3" id="KW-0694">RNA-binding</keyword>
<reference evidence="6 7" key="1">
    <citation type="submission" date="2024-02" db="EMBL/GenBank/DDBJ databases">
        <authorList>
            <person name="Vignale AGUSTIN F."/>
            <person name="Sosa J E."/>
            <person name="Modenutti C."/>
        </authorList>
    </citation>
    <scope>NUCLEOTIDE SEQUENCE [LARGE SCALE GENOMIC DNA]</scope>
</reference>